<accession>A0ABV7GLE8</accession>
<gene>
    <name evidence="1" type="ORF">ACFOE0_22915</name>
</gene>
<keyword evidence="2" id="KW-1185">Reference proteome</keyword>
<dbReference type="EMBL" id="JBHRTD010000023">
    <property type="protein sequence ID" value="MFC3141009.1"/>
    <property type="molecule type" value="Genomic_DNA"/>
</dbReference>
<protein>
    <submittedName>
        <fullName evidence="1">Uncharacterized protein</fullName>
    </submittedName>
</protein>
<evidence type="ECO:0000313" key="2">
    <source>
        <dbReference type="Proteomes" id="UP001595621"/>
    </source>
</evidence>
<proteinExistence type="predicted"/>
<organism evidence="1 2">
    <name type="scientific">Shewanella submarina</name>
    <dbReference type="NCBI Taxonomy" id="2016376"/>
    <lineage>
        <taxon>Bacteria</taxon>
        <taxon>Pseudomonadati</taxon>
        <taxon>Pseudomonadota</taxon>
        <taxon>Gammaproteobacteria</taxon>
        <taxon>Alteromonadales</taxon>
        <taxon>Shewanellaceae</taxon>
        <taxon>Shewanella</taxon>
    </lineage>
</organism>
<name>A0ABV7GLE8_9GAMM</name>
<dbReference type="RefSeq" id="WP_248937590.1">
    <property type="nucleotide sequence ID" value="NZ_JAKILF010000011.1"/>
</dbReference>
<sequence>MPTQVCTQAKDSESKTTYQFRLAKLEQALFVMHCIVAKELSMPIADQPDDGIEQQILMMLLRRAITKEDCLPEMALGFVEQFLEQA</sequence>
<dbReference type="Proteomes" id="UP001595621">
    <property type="component" value="Unassembled WGS sequence"/>
</dbReference>
<reference evidence="2" key="1">
    <citation type="journal article" date="2019" name="Int. J. Syst. Evol. Microbiol.">
        <title>The Global Catalogue of Microorganisms (GCM) 10K type strain sequencing project: providing services to taxonomists for standard genome sequencing and annotation.</title>
        <authorList>
            <consortium name="The Broad Institute Genomics Platform"/>
            <consortium name="The Broad Institute Genome Sequencing Center for Infectious Disease"/>
            <person name="Wu L."/>
            <person name="Ma J."/>
        </authorList>
    </citation>
    <scope>NUCLEOTIDE SEQUENCE [LARGE SCALE GENOMIC DNA]</scope>
    <source>
        <strain evidence="2">KCTC 52277</strain>
    </source>
</reference>
<comment type="caution">
    <text evidence="1">The sequence shown here is derived from an EMBL/GenBank/DDBJ whole genome shotgun (WGS) entry which is preliminary data.</text>
</comment>
<evidence type="ECO:0000313" key="1">
    <source>
        <dbReference type="EMBL" id="MFC3141009.1"/>
    </source>
</evidence>